<dbReference type="CDD" id="cd00038">
    <property type="entry name" value="CAP_ED"/>
    <property type="match status" value="1"/>
</dbReference>
<dbReference type="Pfam" id="PF00027">
    <property type="entry name" value="cNMP_binding"/>
    <property type="match status" value="1"/>
</dbReference>
<gene>
    <name evidence="5" type="ORF">FHR19_001189</name>
</gene>
<keyword evidence="6" id="KW-1185">Reference proteome</keyword>
<dbReference type="InterPro" id="IPR036390">
    <property type="entry name" value="WH_DNA-bd_sf"/>
</dbReference>
<dbReference type="SMART" id="SM00419">
    <property type="entry name" value="HTH_CRP"/>
    <property type="match status" value="1"/>
</dbReference>
<dbReference type="GO" id="GO:0003677">
    <property type="term" value="F:DNA binding"/>
    <property type="evidence" value="ECO:0007669"/>
    <property type="project" value="UniProtKB-KW"/>
</dbReference>
<reference evidence="5 6" key="1">
    <citation type="submission" date="2020-08" db="EMBL/GenBank/DDBJ databases">
        <title>Genomic Encyclopedia of Type Strains, Phase IV (KMG-IV): sequencing the most valuable type-strain genomes for metagenomic binning, comparative biology and taxonomic classification.</title>
        <authorList>
            <person name="Goeker M."/>
        </authorList>
    </citation>
    <scope>NUCLEOTIDE SEQUENCE [LARGE SCALE GENOMIC DNA]</scope>
    <source>
        <strain evidence="5 6">DSM 27244</strain>
    </source>
</reference>
<sequence length="243" mass="26558">MPYPSNHSAMALFVQRLASHTPLDADAREALLSLPVQRHDVRAHADFVEVGSSSDHASLVAEGLVGRFGQTGDGRRQIVSLHLPGEIADLQSVIVPQATTALTALTGSTLLRVAHDDLRRVGLRHPGIATAFWRACVVEAAIVAQWLINIGQRPARSRMAHLFCEMATRYAQLDQSDGRRYRLPMTQEQLGDALGLTSVHVNRTLQGLREERLVSVSRDSVEILDWDGLVAAGEFDRAYLAAA</sequence>
<protein>
    <submittedName>
        <fullName evidence="5">CRP-like cAMP-binding protein</fullName>
    </submittedName>
</protein>
<dbReference type="EMBL" id="JACIJJ010000001">
    <property type="protein sequence ID" value="MBB5697864.1"/>
    <property type="molecule type" value="Genomic_DNA"/>
</dbReference>
<dbReference type="InterPro" id="IPR018490">
    <property type="entry name" value="cNMP-bd_dom_sf"/>
</dbReference>
<dbReference type="Pfam" id="PF13545">
    <property type="entry name" value="HTH_Crp_2"/>
    <property type="match status" value="1"/>
</dbReference>
<organism evidence="5 6">
    <name type="scientific">Sphingomonas yantingensis</name>
    <dbReference type="NCBI Taxonomy" id="1241761"/>
    <lineage>
        <taxon>Bacteria</taxon>
        <taxon>Pseudomonadati</taxon>
        <taxon>Pseudomonadota</taxon>
        <taxon>Alphaproteobacteria</taxon>
        <taxon>Sphingomonadales</taxon>
        <taxon>Sphingomonadaceae</taxon>
        <taxon>Sphingomonas</taxon>
    </lineage>
</organism>
<evidence type="ECO:0000259" key="4">
    <source>
        <dbReference type="PROSITE" id="PS51063"/>
    </source>
</evidence>
<dbReference type="Gene3D" id="2.60.120.10">
    <property type="entry name" value="Jelly Rolls"/>
    <property type="match status" value="1"/>
</dbReference>
<keyword evidence="2" id="KW-0238">DNA-binding</keyword>
<dbReference type="PROSITE" id="PS51063">
    <property type="entry name" value="HTH_CRP_2"/>
    <property type="match status" value="1"/>
</dbReference>
<dbReference type="Proteomes" id="UP000557739">
    <property type="component" value="Unassembled WGS sequence"/>
</dbReference>
<dbReference type="Gene3D" id="1.10.10.10">
    <property type="entry name" value="Winged helix-like DNA-binding domain superfamily/Winged helix DNA-binding domain"/>
    <property type="match status" value="1"/>
</dbReference>
<dbReference type="InterPro" id="IPR012318">
    <property type="entry name" value="HTH_CRP"/>
</dbReference>
<dbReference type="SUPFAM" id="SSF46785">
    <property type="entry name" value="Winged helix' DNA-binding domain"/>
    <property type="match status" value="1"/>
</dbReference>
<dbReference type="GO" id="GO:0006355">
    <property type="term" value="P:regulation of DNA-templated transcription"/>
    <property type="evidence" value="ECO:0007669"/>
    <property type="project" value="InterPro"/>
</dbReference>
<evidence type="ECO:0000313" key="6">
    <source>
        <dbReference type="Proteomes" id="UP000557739"/>
    </source>
</evidence>
<evidence type="ECO:0000256" key="3">
    <source>
        <dbReference type="ARBA" id="ARBA00023163"/>
    </source>
</evidence>
<dbReference type="RefSeq" id="WP_184025544.1">
    <property type="nucleotide sequence ID" value="NZ_JACIJJ010000001.1"/>
</dbReference>
<evidence type="ECO:0000256" key="1">
    <source>
        <dbReference type="ARBA" id="ARBA00023015"/>
    </source>
</evidence>
<dbReference type="SUPFAM" id="SSF51206">
    <property type="entry name" value="cAMP-binding domain-like"/>
    <property type="match status" value="1"/>
</dbReference>
<comment type="caution">
    <text evidence="5">The sequence shown here is derived from an EMBL/GenBank/DDBJ whole genome shotgun (WGS) entry which is preliminary data.</text>
</comment>
<dbReference type="InterPro" id="IPR014710">
    <property type="entry name" value="RmlC-like_jellyroll"/>
</dbReference>
<dbReference type="AlphaFoldDB" id="A0A7W9APA0"/>
<feature type="domain" description="HTH crp-type" evidence="4">
    <location>
        <begin position="153"/>
        <end position="227"/>
    </location>
</feature>
<evidence type="ECO:0000313" key="5">
    <source>
        <dbReference type="EMBL" id="MBB5697864.1"/>
    </source>
</evidence>
<evidence type="ECO:0000256" key="2">
    <source>
        <dbReference type="ARBA" id="ARBA00023125"/>
    </source>
</evidence>
<keyword evidence="1" id="KW-0805">Transcription regulation</keyword>
<name>A0A7W9APA0_9SPHN</name>
<keyword evidence="3" id="KW-0804">Transcription</keyword>
<proteinExistence type="predicted"/>
<accession>A0A7W9APA0</accession>
<dbReference type="InterPro" id="IPR036388">
    <property type="entry name" value="WH-like_DNA-bd_sf"/>
</dbReference>
<dbReference type="InterPro" id="IPR000595">
    <property type="entry name" value="cNMP-bd_dom"/>
</dbReference>